<dbReference type="SUPFAM" id="SSF54373">
    <property type="entry name" value="FAD-linked reductases, C-terminal domain"/>
    <property type="match status" value="1"/>
</dbReference>
<dbReference type="PRINTS" id="PR00420">
    <property type="entry name" value="RNGMNOXGNASE"/>
</dbReference>
<dbReference type="OrthoDB" id="420606at2759"/>
<dbReference type="Pfam" id="PF01494">
    <property type="entry name" value="FAD_binding_3"/>
    <property type="match status" value="1"/>
</dbReference>
<dbReference type="Gene3D" id="3.50.50.60">
    <property type="entry name" value="FAD/NAD(P)-binding domain"/>
    <property type="match status" value="1"/>
</dbReference>
<dbReference type="Proteomes" id="UP000053029">
    <property type="component" value="Unassembled WGS sequence"/>
</dbReference>
<evidence type="ECO:0000256" key="5">
    <source>
        <dbReference type="ARBA" id="ARBA00023033"/>
    </source>
</evidence>
<evidence type="ECO:0000313" key="8">
    <source>
        <dbReference type="Proteomes" id="UP000053029"/>
    </source>
</evidence>
<evidence type="ECO:0000256" key="4">
    <source>
        <dbReference type="ARBA" id="ARBA00023002"/>
    </source>
</evidence>
<evidence type="ECO:0000259" key="6">
    <source>
        <dbReference type="Pfam" id="PF01494"/>
    </source>
</evidence>
<keyword evidence="4" id="KW-0560">Oxidoreductase</keyword>
<protein>
    <recommendedName>
        <fullName evidence="6">FAD-binding domain-containing protein</fullName>
    </recommendedName>
</protein>
<dbReference type="SUPFAM" id="SSF51905">
    <property type="entry name" value="FAD/NAD(P)-binding domain"/>
    <property type="match status" value="1"/>
</dbReference>
<dbReference type="InterPro" id="IPR002938">
    <property type="entry name" value="FAD-bd"/>
</dbReference>
<dbReference type="AlphaFoldDB" id="A0A0D2FBS2"/>
<name>A0A0D2FBS2_9EURO</name>
<dbReference type="HOGENOM" id="CLU_009665_19_3_1"/>
<evidence type="ECO:0000256" key="1">
    <source>
        <dbReference type="ARBA" id="ARBA00007992"/>
    </source>
</evidence>
<dbReference type="STRING" id="1442368.A0A0D2FBS2"/>
<feature type="domain" description="FAD-binding" evidence="6">
    <location>
        <begin position="71"/>
        <end position="425"/>
    </location>
</feature>
<dbReference type="EMBL" id="KN846970">
    <property type="protein sequence ID" value="KIW84072.1"/>
    <property type="molecule type" value="Genomic_DNA"/>
</dbReference>
<dbReference type="GO" id="GO:0004497">
    <property type="term" value="F:monooxygenase activity"/>
    <property type="evidence" value="ECO:0007669"/>
    <property type="project" value="UniProtKB-KW"/>
</dbReference>
<keyword evidence="5" id="KW-0503">Monooxygenase</keyword>
<evidence type="ECO:0000256" key="2">
    <source>
        <dbReference type="ARBA" id="ARBA00022630"/>
    </source>
</evidence>
<dbReference type="PANTHER" id="PTHR13789:SF306">
    <property type="entry name" value="HYDROXYLASE, PUTATIVE-RELATED"/>
    <property type="match status" value="1"/>
</dbReference>
<gene>
    <name evidence="7" type="ORF">Z517_03318</name>
</gene>
<dbReference type="GO" id="GO:0071949">
    <property type="term" value="F:FAD binding"/>
    <property type="evidence" value="ECO:0007669"/>
    <property type="project" value="InterPro"/>
</dbReference>
<keyword evidence="8" id="KW-1185">Reference proteome</keyword>
<comment type="similarity">
    <text evidence="1">Belongs to the paxM FAD-dependent monooxygenase family.</text>
</comment>
<dbReference type="VEuPathDB" id="FungiDB:Z517_03318"/>
<accession>A0A0D2FBS2</accession>
<organism evidence="7 8">
    <name type="scientific">Fonsecaea pedrosoi CBS 271.37</name>
    <dbReference type="NCBI Taxonomy" id="1442368"/>
    <lineage>
        <taxon>Eukaryota</taxon>
        <taxon>Fungi</taxon>
        <taxon>Dikarya</taxon>
        <taxon>Ascomycota</taxon>
        <taxon>Pezizomycotina</taxon>
        <taxon>Eurotiomycetes</taxon>
        <taxon>Chaetothyriomycetidae</taxon>
        <taxon>Chaetothyriales</taxon>
        <taxon>Herpotrichiellaceae</taxon>
        <taxon>Fonsecaea</taxon>
    </lineage>
</organism>
<dbReference type="InterPro" id="IPR036188">
    <property type="entry name" value="FAD/NAD-bd_sf"/>
</dbReference>
<dbReference type="InterPro" id="IPR050493">
    <property type="entry name" value="FAD-dep_Monooxygenase_BioMet"/>
</dbReference>
<keyword evidence="2" id="KW-0285">Flavoprotein</keyword>
<reference evidence="7 8" key="1">
    <citation type="submission" date="2015-01" db="EMBL/GenBank/DDBJ databases">
        <title>The Genome Sequence of Fonsecaea pedrosoi CBS 271.37.</title>
        <authorList>
            <consortium name="The Broad Institute Genomics Platform"/>
            <person name="Cuomo C."/>
            <person name="de Hoog S."/>
            <person name="Gorbushina A."/>
            <person name="Stielow B."/>
            <person name="Teixiera M."/>
            <person name="Abouelleil A."/>
            <person name="Chapman S.B."/>
            <person name="Priest M."/>
            <person name="Young S.K."/>
            <person name="Wortman J."/>
            <person name="Nusbaum C."/>
            <person name="Birren B."/>
        </authorList>
    </citation>
    <scope>NUCLEOTIDE SEQUENCE [LARGE SCALE GENOMIC DNA]</scope>
    <source>
        <strain evidence="7 8">CBS 271.37</strain>
    </source>
</reference>
<dbReference type="PANTHER" id="PTHR13789">
    <property type="entry name" value="MONOOXYGENASE"/>
    <property type="match status" value="1"/>
</dbReference>
<proteinExistence type="inferred from homology"/>
<dbReference type="RefSeq" id="XP_013287880.1">
    <property type="nucleotide sequence ID" value="XM_013432426.1"/>
</dbReference>
<evidence type="ECO:0000313" key="7">
    <source>
        <dbReference type="EMBL" id="KIW84072.1"/>
    </source>
</evidence>
<sequence>MNVELDKIEIPDYPAGSYNFIRRLRKEKEWSGPTLVKSNLSNGAAAIPNGRTDSMITNGTNGTHEHRWVKLKVAIIGAGVGGLSNAIALAQTGHDVSVYEQASALSEVGAGIQIPPNSARILHSWGLCSALERRSVKPAALIWRRWEDGSVIGKARLNPDIKQRFGSPYYVTHRAHLHEVLHERTVELGVSVHLSKRVQKYDTKKGEVTFVDGQMIHADLIVAADGLKSLARRELNGDKDKGPWSHGLSAYRGTISIADIRADPLTRWIAEQPNLHLWVGHNLHVMSYAIAGGERFNLVVTHPQNHHEGPEQTMPQVLEKMRAQYAGWDPCLRRLLEMVTSTLDWPINCIDIPEIWSSPSGKFLITGDAAHAMVPYMALGAAMAVEDAAALAATLKHVGSIEDLPAAISRWEEARKPRVKKVYEASFGHGLILHLPDGPVQRARDEAMKAELQHAEIKESPNQWSDPVLTEWAYGHDPEAEIERLWAAAHIEL</sequence>
<dbReference type="GeneID" id="25302808"/>
<keyword evidence="3" id="KW-0274">FAD</keyword>
<evidence type="ECO:0000256" key="3">
    <source>
        <dbReference type="ARBA" id="ARBA00022827"/>
    </source>
</evidence>